<accession>A0A6A5QS77</accession>
<organism evidence="1 2">
    <name type="scientific">Ampelomyces quisqualis</name>
    <name type="common">Powdery mildew agent</name>
    <dbReference type="NCBI Taxonomy" id="50730"/>
    <lineage>
        <taxon>Eukaryota</taxon>
        <taxon>Fungi</taxon>
        <taxon>Dikarya</taxon>
        <taxon>Ascomycota</taxon>
        <taxon>Pezizomycotina</taxon>
        <taxon>Dothideomycetes</taxon>
        <taxon>Pleosporomycetidae</taxon>
        <taxon>Pleosporales</taxon>
        <taxon>Pleosporineae</taxon>
        <taxon>Phaeosphaeriaceae</taxon>
        <taxon>Ampelomyces</taxon>
    </lineage>
</organism>
<proteinExistence type="predicted"/>
<protein>
    <submittedName>
        <fullName evidence="1">Uncharacterized protein</fullName>
    </submittedName>
</protein>
<dbReference type="Proteomes" id="UP000800096">
    <property type="component" value="Unassembled WGS sequence"/>
</dbReference>
<reference evidence="1" key="1">
    <citation type="journal article" date="2020" name="Stud. Mycol.">
        <title>101 Dothideomycetes genomes: a test case for predicting lifestyles and emergence of pathogens.</title>
        <authorList>
            <person name="Haridas S."/>
            <person name="Albert R."/>
            <person name="Binder M."/>
            <person name="Bloem J."/>
            <person name="Labutti K."/>
            <person name="Salamov A."/>
            <person name="Andreopoulos B."/>
            <person name="Baker S."/>
            <person name="Barry K."/>
            <person name="Bills G."/>
            <person name="Bluhm B."/>
            <person name="Cannon C."/>
            <person name="Castanera R."/>
            <person name="Culley D."/>
            <person name="Daum C."/>
            <person name="Ezra D."/>
            <person name="Gonzalez J."/>
            <person name="Henrissat B."/>
            <person name="Kuo A."/>
            <person name="Liang C."/>
            <person name="Lipzen A."/>
            <person name="Lutzoni F."/>
            <person name="Magnuson J."/>
            <person name="Mondo S."/>
            <person name="Nolan M."/>
            <person name="Ohm R."/>
            <person name="Pangilinan J."/>
            <person name="Park H.-J."/>
            <person name="Ramirez L."/>
            <person name="Alfaro M."/>
            <person name="Sun H."/>
            <person name="Tritt A."/>
            <person name="Yoshinaga Y."/>
            <person name="Zwiers L.-H."/>
            <person name="Turgeon B."/>
            <person name="Goodwin S."/>
            <person name="Spatafora J."/>
            <person name="Crous P."/>
            <person name="Grigoriev I."/>
        </authorList>
    </citation>
    <scope>NUCLEOTIDE SEQUENCE</scope>
    <source>
        <strain evidence="1">HMLAC05119</strain>
    </source>
</reference>
<name>A0A6A5QS77_AMPQU</name>
<dbReference type="EMBL" id="ML979134">
    <property type="protein sequence ID" value="KAF1917680.1"/>
    <property type="molecule type" value="Genomic_DNA"/>
</dbReference>
<evidence type="ECO:0000313" key="2">
    <source>
        <dbReference type="Proteomes" id="UP000800096"/>
    </source>
</evidence>
<dbReference type="AlphaFoldDB" id="A0A6A5QS77"/>
<sequence>MVRNMKHGFYLNYYVKEAEDNFVRTSNLTPGTVLVFVPGNSTPADLKNQVQKVAFTKQAMSIHAWDWTIWRATVKR</sequence>
<keyword evidence="2" id="KW-1185">Reference proteome</keyword>
<dbReference type="OrthoDB" id="4158258at2759"/>
<gene>
    <name evidence="1" type="ORF">BDU57DRAFT_514052</name>
</gene>
<evidence type="ECO:0000313" key="1">
    <source>
        <dbReference type="EMBL" id="KAF1917680.1"/>
    </source>
</evidence>